<dbReference type="SUPFAM" id="SSF52777">
    <property type="entry name" value="CoA-dependent acyltransferases"/>
    <property type="match status" value="2"/>
</dbReference>
<keyword evidence="6" id="KW-1003">Cell membrane</keyword>
<dbReference type="Pfam" id="PF01522">
    <property type="entry name" value="Polysacc_deac_1"/>
    <property type="match status" value="1"/>
</dbReference>
<comment type="similarity">
    <text evidence="5">Belongs to the polysaccharide deacetylase family.</text>
</comment>
<keyword evidence="11" id="KW-0479">Metal-binding</keyword>
<keyword evidence="9" id="KW-0336">GPI-anchor</keyword>
<dbReference type="Proteomes" id="UP000383932">
    <property type="component" value="Unassembled WGS sequence"/>
</dbReference>
<dbReference type="Gene3D" id="3.30.559.70">
    <property type="entry name" value="Choline/Carnitine o-acyltransferase, domain 2"/>
    <property type="match status" value="1"/>
</dbReference>
<evidence type="ECO:0000256" key="17">
    <source>
        <dbReference type="ARBA" id="ARBA00023277"/>
    </source>
</evidence>
<dbReference type="GO" id="GO:0071555">
    <property type="term" value="P:cell wall organization"/>
    <property type="evidence" value="ECO:0007669"/>
    <property type="project" value="UniProtKB-KW"/>
</dbReference>
<evidence type="ECO:0000256" key="12">
    <source>
        <dbReference type="ARBA" id="ARBA00022729"/>
    </source>
</evidence>
<feature type="active site" description="Proton acceptor" evidence="25">
    <location>
        <position position="356"/>
    </location>
</feature>
<evidence type="ECO:0000256" key="15">
    <source>
        <dbReference type="ARBA" id="ARBA00023136"/>
    </source>
</evidence>
<keyword evidence="17" id="KW-0119">Carbohydrate metabolism</keyword>
<keyword evidence="16" id="KW-0325">Glycoprotein</keyword>
<dbReference type="AlphaFoldDB" id="A0A5N5QT01"/>
<dbReference type="Pfam" id="PF00755">
    <property type="entry name" value="Carn_acyltransf"/>
    <property type="match status" value="1"/>
</dbReference>
<evidence type="ECO:0000256" key="23">
    <source>
        <dbReference type="ARBA" id="ARBA00024056"/>
    </source>
</evidence>
<evidence type="ECO:0000256" key="1">
    <source>
        <dbReference type="ARBA" id="ARBA00001941"/>
    </source>
</evidence>
<keyword evidence="21" id="KW-0961">Cell wall biogenesis/degradation</keyword>
<evidence type="ECO:0000256" key="21">
    <source>
        <dbReference type="ARBA" id="ARBA00023316"/>
    </source>
</evidence>
<organism evidence="28 29">
    <name type="scientific">Ceratobasidium theobromae</name>
    <dbReference type="NCBI Taxonomy" id="1582974"/>
    <lineage>
        <taxon>Eukaryota</taxon>
        <taxon>Fungi</taxon>
        <taxon>Dikarya</taxon>
        <taxon>Basidiomycota</taxon>
        <taxon>Agaricomycotina</taxon>
        <taxon>Agaricomycetes</taxon>
        <taxon>Cantharellales</taxon>
        <taxon>Ceratobasidiaceae</taxon>
        <taxon>Ceratobasidium</taxon>
    </lineage>
</organism>
<evidence type="ECO:0000256" key="24">
    <source>
        <dbReference type="ARBA" id="ARBA00048494"/>
    </source>
</evidence>
<evidence type="ECO:0000256" key="14">
    <source>
        <dbReference type="ARBA" id="ARBA00023024"/>
    </source>
</evidence>
<keyword evidence="14" id="KW-0146">Chitin degradation</keyword>
<comment type="caution">
    <text evidence="28">The sequence shown here is derived from an EMBL/GenBank/DDBJ whole genome shotgun (WGS) entry which is preliminary data.</text>
</comment>
<evidence type="ECO:0000259" key="27">
    <source>
        <dbReference type="PROSITE" id="PS51677"/>
    </source>
</evidence>
<dbReference type="InterPro" id="IPR023213">
    <property type="entry name" value="CAT-like_dom_sf"/>
</dbReference>
<evidence type="ECO:0000256" key="10">
    <source>
        <dbReference type="ARBA" id="ARBA00022679"/>
    </source>
</evidence>
<dbReference type="FunFam" id="3.20.20.370:FF:000004">
    <property type="entry name" value="Related to Chitin deacetylase"/>
    <property type="match status" value="1"/>
</dbReference>
<dbReference type="EC" id="3.5.1.41" evidence="23"/>
<evidence type="ECO:0000256" key="7">
    <source>
        <dbReference type="ARBA" id="ARBA00022512"/>
    </source>
</evidence>
<proteinExistence type="inferred from homology"/>
<comment type="cofactor">
    <cofactor evidence="1">
        <name>Co(2+)</name>
        <dbReference type="ChEBI" id="CHEBI:48828"/>
    </cofactor>
</comment>
<dbReference type="GO" id="GO:0046872">
    <property type="term" value="F:metal ion binding"/>
    <property type="evidence" value="ECO:0007669"/>
    <property type="project" value="UniProtKB-KW"/>
</dbReference>
<name>A0A5N5QT01_9AGAM</name>
<keyword evidence="15" id="KW-0472">Membrane</keyword>
<keyword evidence="20" id="KW-0012">Acyltransferase</keyword>
<protein>
    <recommendedName>
        <fullName evidence="23">chitin deacetylase</fullName>
        <ecNumber evidence="23">3.5.1.41</ecNumber>
    </recommendedName>
</protein>
<dbReference type="OrthoDB" id="240216at2759"/>
<evidence type="ECO:0000256" key="16">
    <source>
        <dbReference type="ARBA" id="ARBA00023180"/>
    </source>
</evidence>
<dbReference type="PROSITE" id="PS00439">
    <property type="entry name" value="ACYLTRANSF_C_1"/>
    <property type="match status" value="1"/>
</dbReference>
<dbReference type="PROSITE" id="PS51677">
    <property type="entry name" value="NODB"/>
    <property type="match status" value="1"/>
</dbReference>
<gene>
    <name evidence="28" type="ORF">CTheo_1748</name>
</gene>
<comment type="subcellular location">
    <subcellularLocation>
        <location evidence="3">Cell membrane</location>
        <topology evidence="3">Lipid-anchor</topology>
        <topology evidence="3">GPI-anchor</topology>
    </subcellularLocation>
    <subcellularLocation>
        <location evidence="2">Secreted</location>
        <location evidence="2">Cell wall</location>
    </subcellularLocation>
</comment>
<dbReference type="GO" id="GO:0009272">
    <property type="term" value="P:fungal-type cell wall biogenesis"/>
    <property type="evidence" value="ECO:0007669"/>
    <property type="project" value="UniProtKB-ARBA"/>
</dbReference>
<keyword evidence="7" id="KW-0134">Cell wall</keyword>
<comment type="similarity">
    <text evidence="4">Belongs to the carnitine/choline acetyltransferase family.</text>
</comment>
<dbReference type="InterPro" id="IPR039551">
    <property type="entry name" value="Cho/carn_acyl_trans"/>
</dbReference>
<dbReference type="GO" id="GO:0006032">
    <property type="term" value="P:chitin catabolic process"/>
    <property type="evidence" value="ECO:0007669"/>
    <property type="project" value="UniProtKB-KW"/>
</dbReference>
<evidence type="ECO:0000256" key="8">
    <source>
        <dbReference type="ARBA" id="ARBA00022525"/>
    </source>
</evidence>
<dbReference type="Gene3D" id="3.20.20.370">
    <property type="entry name" value="Glycoside hydrolase/deacetylase"/>
    <property type="match status" value="1"/>
</dbReference>
<dbReference type="GO" id="GO:0016746">
    <property type="term" value="F:acyltransferase activity"/>
    <property type="evidence" value="ECO:0007669"/>
    <property type="project" value="UniProtKB-KW"/>
</dbReference>
<dbReference type="InterPro" id="IPR011330">
    <property type="entry name" value="Glyco_hydro/deAcase_b/a-brl"/>
</dbReference>
<dbReference type="SUPFAM" id="SSF88713">
    <property type="entry name" value="Glycoside hydrolase/deacetylase"/>
    <property type="match status" value="1"/>
</dbReference>
<dbReference type="InterPro" id="IPR000542">
    <property type="entry name" value="Carn_acyl_trans"/>
</dbReference>
<feature type="domain" description="NodB homology" evidence="27">
    <location>
        <begin position="908"/>
        <end position="1101"/>
    </location>
</feature>
<evidence type="ECO:0000256" key="11">
    <source>
        <dbReference type="ARBA" id="ARBA00022723"/>
    </source>
</evidence>
<dbReference type="PANTHER" id="PTHR22589">
    <property type="entry name" value="CARNITINE O-ACYLTRANSFERASE"/>
    <property type="match status" value="1"/>
</dbReference>
<keyword evidence="12" id="KW-0732">Signal</keyword>
<keyword evidence="13" id="KW-0378">Hydrolase</keyword>
<evidence type="ECO:0000256" key="9">
    <source>
        <dbReference type="ARBA" id="ARBA00022622"/>
    </source>
</evidence>
<dbReference type="GO" id="GO:0098552">
    <property type="term" value="C:side of membrane"/>
    <property type="evidence" value="ECO:0007669"/>
    <property type="project" value="UniProtKB-KW"/>
</dbReference>
<keyword evidence="8" id="KW-0964">Secreted</keyword>
<keyword evidence="29" id="KW-1185">Reference proteome</keyword>
<dbReference type="GO" id="GO:0005886">
    <property type="term" value="C:plasma membrane"/>
    <property type="evidence" value="ECO:0007669"/>
    <property type="project" value="UniProtKB-SubCell"/>
</dbReference>
<sequence length="1186" mass="129725">MVTRPQDWKSRAPAPIPNTLTFACQPKLPSLPVPDLDASLDRLAATLRPLARSTEELKSAESKIEELRTAGLGRTLQERLLQRKEEKDKIGSSWLEEWWDDAAYLTYRDSVVVNVSYFYGFAPHPSHCPTTTVHRAAALTRSAMLFRQKLKRGQLPFDESKEGPMCMDTWRYVFVISDYPAGSSYMRPPSWMFDCCRVPGTDGKDFSVSFAREGDLGNSGYVVVIRNGRFWKLDTATPAGELLGTIELEKGFHHIYRNSHGEVPGVGILTSNNRDVWAKDYQALRDVPGNARILHAIESCAFIVCLDQERPRGAIEFSRANWHGGIRGEELGNRWVDKPCQFIVFDNGTAGFMGEHSIMDGTPTVRLCDQVLAALESLDFVHDGPTGSWPPVPLDFQLTPQLHSAIKEARKAADELVNSQDLQYLLLRYGKATVKQFGVSPDSWAQLTIQLAFWRLSKTGLVPGVGSKGQGELAGTYEAATTRKFRKGRTETIRVVSDEVKAFCEAMDSSEVPEERKVALFRDAAEVHIRRAREAGNAMGVDRHMFGLKHLVRADEGENMPALFSDPLYQRASKWTLSTSAIFSKYFIAYGWGEVVPDGFGVAYMTGYNHCMMFTITSRKEMPSARFREEIERAGEELHELFSATQIKSKIYGIVVRHWLQYECVGGWYASGLEERGVSSTLSLFDGECGWNGRHWRSARLRDSVTWQVSVLFLPTTLRAPPQSFTMRYTLLATILSCSTAALARNHAHEAYLHRRQAALASTSSSSAAAVVTSAPATPATASNNDIPPLSQITMGGPVQPAVPLTSTYAAGATPPVKGAVPLPTASLVIANYPTMDKVPPIDSPEVKEWIAQVKAKNPNIPNVPLTVDGSCASDPALAANASATGNCWWTCGGCTRSTDITVCPDKMAWGLTYDDGPSPYTPKLLNYLDKNSLNATFYVVGSRVISRPEIVQYEYMKGHELAVHTWSHSALTTLTNEQIIAELGWTRKAIKDVTGVTTLTMRPPYGDIDDRVRAIAMAMDLTPVIWTGVGQDEFDTSDWRIPGGTANGTSSFAAFQKILTKATTLDTGFIVLQHDLYQETVDLAVGYILPDALAHDPKFALSSVNHCLHKPLEDAYVETLITSSSGNSTQSGSSGSSSSSSSGSRTGSGSGTNSTTSANGAVPGVQAGMSVGVVGFVALVMGMFV</sequence>
<evidence type="ECO:0000256" key="5">
    <source>
        <dbReference type="ARBA" id="ARBA00010973"/>
    </source>
</evidence>
<reference evidence="28 29" key="1">
    <citation type="journal article" date="2019" name="Fungal Biol. Biotechnol.">
        <title>Draft genome sequence of fastidious pathogen Ceratobasidium theobromae, which causes vascular-streak dieback in Theobroma cacao.</title>
        <authorList>
            <person name="Ali S.S."/>
            <person name="Asman A."/>
            <person name="Shao J."/>
            <person name="Firmansyah A.P."/>
            <person name="Susilo A.W."/>
            <person name="Rosmana A."/>
            <person name="McMahon P."/>
            <person name="Junaid M."/>
            <person name="Guest D."/>
            <person name="Kheng T.Y."/>
            <person name="Meinhardt L.W."/>
            <person name="Bailey B.A."/>
        </authorList>
    </citation>
    <scope>NUCLEOTIDE SEQUENCE [LARGE SCALE GENOMIC DNA]</scope>
    <source>
        <strain evidence="28 29">CT2</strain>
    </source>
</reference>
<accession>A0A5N5QT01</accession>
<evidence type="ECO:0000256" key="25">
    <source>
        <dbReference type="PIRSR" id="PIRSR600542-1"/>
    </source>
</evidence>
<evidence type="ECO:0000256" key="3">
    <source>
        <dbReference type="ARBA" id="ARBA00004609"/>
    </source>
</evidence>
<evidence type="ECO:0000256" key="2">
    <source>
        <dbReference type="ARBA" id="ARBA00004191"/>
    </source>
</evidence>
<dbReference type="InterPro" id="IPR002509">
    <property type="entry name" value="NODB_dom"/>
</dbReference>
<evidence type="ECO:0000256" key="26">
    <source>
        <dbReference type="SAM" id="MobiDB-lite"/>
    </source>
</evidence>
<dbReference type="GO" id="GO:0000272">
    <property type="term" value="P:polysaccharide catabolic process"/>
    <property type="evidence" value="ECO:0007669"/>
    <property type="project" value="UniProtKB-KW"/>
</dbReference>
<evidence type="ECO:0000256" key="4">
    <source>
        <dbReference type="ARBA" id="ARBA00005232"/>
    </source>
</evidence>
<keyword evidence="10 28" id="KW-0808">Transferase</keyword>
<evidence type="ECO:0000256" key="13">
    <source>
        <dbReference type="ARBA" id="ARBA00022801"/>
    </source>
</evidence>
<keyword evidence="18" id="KW-0170">Cobalt</keyword>
<dbReference type="InterPro" id="IPR042231">
    <property type="entry name" value="Cho/carn_acyl_trans_2"/>
</dbReference>
<evidence type="ECO:0000313" key="28">
    <source>
        <dbReference type="EMBL" id="KAB5594769.1"/>
    </source>
</evidence>
<keyword evidence="22" id="KW-0624">Polysaccharide degradation</keyword>
<evidence type="ECO:0000256" key="19">
    <source>
        <dbReference type="ARBA" id="ARBA00023288"/>
    </source>
</evidence>
<evidence type="ECO:0000256" key="6">
    <source>
        <dbReference type="ARBA" id="ARBA00022475"/>
    </source>
</evidence>
<evidence type="ECO:0000313" key="29">
    <source>
        <dbReference type="Proteomes" id="UP000383932"/>
    </source>
</evidence>
<comment type="catalytic activity">
    <reaction evidence="24">
        <text>[(1-&gt;4)-N-acetyl-beta-D-glucosaminyl](n) + n H2O = chitosan + n acetate</text>
        <dbReference type="Rhea" id="RHEA:10464"/>
        <dbReference type="Rhea" id="RHEA-COMP:9593"/>
        <dbReference type="Rhea" id="RHEA-COMP:9597"/>
        <dbReference type="ChEBI" id="CHEBI:15377"/>
        <dbReference type="ChEBI" id="CHEBI:17029"/>
        <dbReference type="ChEBI" id="CHEBI:30089"/>
        <dbReference type="ChEBI" id="CHEBI:57704"/>
        <dbReference type="EC" id="3.5.1.41"/>
    </reaction>
    <physiologicalReaction direction="left-to-right" evidence="24">
        <dbReference type="Rhea" id="RHEA:10465"/>
    </physiologicalReaction>
</comment>
<dbReference type="Gene3D" id="3.30.559.10">
    <property type="entry name" value="Chloramphenicol acetyltransferase-like domain"/>
    <property type="match status" value="1"/>
</dbReference>
<dbReference type="EMBL" id="SSOP01000016">
    <property type="protein sequence ID" value="KAB5594769.1"/>
    <property type="molecule type" value="Genomic_DNA"/>
</dbReference>
<evidence type="ECO:0000256" key="22">
    <source>
        <dbReference type="ARBA" id="ARBA00023326"/>
    </source>
</evidence>
<dbReference type="PROSITE" id="PS51257">
    <property type="entry name" value="PROKAR_LIPOPROTEIN"/>
    <property type="match status" value="1"/>
</dbReference>
<dbReference type="GO" id="GO:0004099">
    <property type="term" value="F:chitin deacetylase activity"/>
    <property type="evidence" value="ECO:0007669"/>
    <property type="project" value="UniProtKB-EC"/>
</dbReference>
<feature type="region of interest" description="Disordered" evidence="26">
    <location>
        <begin position="1124"/>
        <end position="1158"/>
    </location>
</feature>
<dbReference type="PANTHER" id="PTHR22589:SF103">
    <property type="entry name" value="CARNITINE O-ACETYL-TRANSFERASE, ISOFORM A-RELATED"/>
    <property type="match status" value="1"/>
</dbReference>
<evidence type="ECO:0000256" key="20">
    <source>
        <dbReference type="ARBA" id="ARBA00023315"/>
    </source>
</evidence>
<keyword evidence="19" id="KW-0449">Lipoprotein</keyword>
<evidence type="ECO:0000256" key="18">
    <source>
        <dbReference type="ARBA" id="ARBA00023285"/>
    </source>
</evidence>